<reference evidence="10 11" key="1">
    <citation type="submission" date="2020-03" db="EMBL/GenBank/DDBJ databases">
        <title>Genomic Encyclopedia of Type Strains, Phase IV (KMG-IV): sequencing the most valuable type-strain genomes for metagenomic binning, comparative biology and taxonomic classification.</title>
        <authorList>
            <person name="Goeker M."/>
        </authorList>
    </citation>
    <scope>NUCLEOTIDE SEQUENCE [LARGE SCALE GENOMIC DNA]</scope>
    <source>
        <strain evidence="10 11">DSM 22753</strain>
    </source>
</reference>
<dbReference type="Gene3D" id="1.10.10.10">
    <property type="entry name" value="Winged helix-like DNA-binding domain superfamily/Winged helix DNA-binding domain"/>
    <property type="match status" value="1"/>
</dbReference>
<organism evidence="10 11">
    <name type="scientific">Sphingomonas japonica</name>
    <dbReference type="NCBI Taxonomy" id="511662"/>
    <lineage>
        <taxon>Bacteria</taxon>
        <taxon>Pseudomonadati</taxon>
        <taxon>Pseudomonadota</taxon>
        <taxon>Alphaproteobacteria</taxon>
        <taxon>Sphingomonadales</taxon>
        <taxon>Sphingomonadaceae</taxon>
        <taxon>Sphingomonas</taxon>
    </lineage>
</organism>
<dbReference type="InterPro" id="IPR016032">
    <property type="entry name" value="Sig_transdc_resp-reg_C-effctor"/>
</dbReference>
<dbReference type="RefSeq" id="WP_140048050.1">
    <property type="nucleotide sequence ID" value="NZ_BAAAEV010000001.1"/>
</dbReference>
<name>A0ABX0TZF9_9SPHN</name>
<dbReference type="GO" id="GO:0003677">
    <property type="term" value="F:DNA binding"/>
    <property type="evidence" value="ECO:0007669"/>
    <property type="project" value="UniProtKB-KW"/>
</dbReference>
<evidence type="ECO:0000256" key="4">
    <source>
        <dbReference type="ARBA" id="ARBA00023125"/>
    </source>
</evidence>
<feature type="domain" description="OmpR/PhoB-type" evidence="9">
    <location>
        <begin position="132"/>
        <end position="232"/>
    </location>
</feature>
<evidence type="ECO:0000256" key="5">
    <source>
        <dbReference type="ARBA" id="ARBA00023163"/>
    </source>
</evidence>
<dbReference type="PANTHER" id="PTHR48111">
    <property type="entry name" value="REGULATOR OF RPOS"/>
    <property type="match status" value="1"/>
</dbReference>
<dbReference type="InterPro" id="IPR036388">
    <property type="entry name" value="WH-like_DNA-bd_sf"/>
</dbReference>
<dbReference type="PANTHER" id="PTHR48111:SF4">
    <property type="entry name" value="DNA-BINDING DUAL TRANSCRIPTIONAL REGULATOR OMPR"/>
    <property type="match status" value="1"/>
</dbReference>
<dbReference type="Gene3D" id="6.10.250.690">
    <property type="match status" value="1"/>
</dbReference>
<dbReference type="SUPFAM" id="SSF46894">
    <property type="entry name" value="C-terminal effector domain of the bipartite response regulators"/>
    <property type="match status" value="1"/>
</dbReference>
<accession>A0ABX0TZF9</accession>
<protein>
    <submittedName>
        <fullName evidence="10">DNA-binding response OmpR family regulator</fullName>
    </submittedName>
</protein>
<keyword evidence="2" id="KW-0902">Two-component regulatory system</keyword>
<evidence type="ECO:0000259" key="9">
    <source>
        <dbReference type="PROSITE" id="PS51755"/>
    </source>
</evidence>
<dbReference type="CDD" id="cd00383">
    <property type="entry name" value="trans_reg_C"/>
    <property type="match status" value="1"/>
</dbReference>
<evidence type="ECO:0000256" key="3">
    <source>
        <dbReference type="ARBA" id="ARBA00023015"/>
    </source>
</evidence>
<evidence type="ECO:0000313" key="10">
    <source>
        <dbReference type="EMBL" id="NIJ22851.1"/>
    </source>
</evidence>
<keyword evidence="1 6" id="KW-0597">Phosphoprotein</keyword>
<dbReference type="Pfam" id="PF00072">
    <property type="entry name" value="Response_reg"/>
    <property type="match status" value="1"/>
</dbReference>
<evidence type="ECO:0000313" key="11">
    <source>
        <dbReference type="Proteomes" id="UP000788153"/>
    </source>
</evidence>
<proteinExistence type="predicted"/>
<dbReference type="InterPro" id="IPR001789">
    <property type="entry name" value="Sig_transdc_resp-reg_receiver"/>
</dbReference>
<evidence type="ECO:0000256" key="6">
    <source>
        <dbReference type="PROSITE-ProRule" id="PRU00169"/>
    </source>
</evidence>
<feature type="DNA-binding region" description="OmpR/PhoB-type" evidence="7">
    <location>
        <begin position="132"/>
        <end position="232"/>
    </location>
</feature>
<dbReference type="SUPFAM" id="SSF52172">
    <property type="entry name" value="CheY-like"/>
    <property type="match status" value="1"/>
</dbReference>
<feature type="modified residue" description="4-aspartylphosphate" evidence="6">
    <location>
        <position position="55"/>
    </location>
</feature>
<evidence type="ECO:0000256" key="7">
    <source>
        <dbReference type="PROSITE-ProRule" id="PRU01091"/>
    </source>
</evidence>
<keyword evidence="4 7" id="KW-0238">DNA-binding</keyword>
<dbReference type="SMART" id="SM00448">
    <property type="entry name" value="REC"/>
    <property type="match status" value="1"/>
</dbReference>
<dbReference type="InterPro" id="IPR001867">
    <property type="entry name" value="OmpR/PhoB-type_DNA-bd"/>
</dbReference>
<keyword evidence="3" id="KW-0805">Transcription regulation</keyword>
<evidence type="ECO:0000256" key="1">
    <source>
        <dbReference type="ARBA" id="ARBA00022553"/>
    </source>
</evidence>
<dbReference type="InterPro" id="IPR011006">
    <property type="entry name" value="CheY-like_superfamily"/>
</dbReference>
<evidence type="ECO:0000259" key="8">
    <source>
        <dbReference type="PROSITE" id="PS50110"/>
    </source>
</evidence>
<evidence type="ECO:0000256" key="2">
    <source>
        <dbReference type="ARBA" id="ARBA00023012"/>
    </source>
</evidence>
<dbReference type="PROSITE" id="PS50110">
    <property type="entry name" value="RESPONSE_REGULATORY"/>
    <property type="match status" value="1"/>
</dbReference>
<dbReference type="EMBL" id="JAASQP010000001">
    <property type="protein sequence ID" value="NIJ22851.1"/>
    <property type="molecule type" value="Genomic_DNA"/>
</dbReference>
<keyword evidence="11" id="KW-1185">Reference proteome</keyword>
<dbReference type="SMART" id="SM00862">
    <property type="entry name" value="Trans_reg_C"/>
    <property type="match status" value="1"/>
</dbReference>
<dbReference type="Pfam" id="PF00486">
    <property type="entry name" value="Trans_reg_C"/>
    <property type="match status" value="1"/>
</dbReference>
<gene>
    <name evidence="10" type="ORF">FHT01_000393</name>
</gene>
<dbReference type="Proteomes" id="UP000788153">
    <property type="component" value="Unassembled WGS sequence"/>
</dbReference>
<sequence>MHTPGKILIVEDDAPLRLLIARALSDYGYTPVGVGTAAEMRPLLDDGGFQLIVLDIMLPGTNGLDITRWIRTRTDVPIIIISARGQESDRIVGLEIGADDYLSKPFGPAELIARIRAVLRRASGTVTPGSAPKEIRFDGWCLDTARRELFAPDGTQVILSGAEYDLLMTLVDTAQRVVSRDYLLEQSRERLAGVSDRSIDVLISRLRSKLGGYDGGKELIKTVRGAGYMFMSAVERR</sequence>
<feature type="domain" description="Response regulatory" evidence="8">
    <location>
        <begin position="6"/>
        <end position="119"/>
    </location>
</feature>
<keyword evidence="5" id="KW-0804">Transcription</keyword>
<dbReference type="PROSITE" id="PS51755">
    <property type="entry name" value="OMPR_PHOB"/>
    <property type="match status" value="1"/>
</dbReference>
<dbReference type="InterPro" id="IPR039420">
    <property type="entry name" value="WalR-like"/>
</dbReference>
<dbReference type="Gene3D" id="3.40.50.2300">
    <property type="match status" value="1"/>
</dbReference>
<comment type="caution">
    <text evidence="10">The sequence shown here is derived from an EMBL/GenBank/DDBJ whole genome shotgun (WGS) entry which is preliminary data.</text>
</comment>